<feature type="transmembrane region" description="Helical" evidence="6">
    <location>
        <begin position="196"/>
        <end position="217"/>
    </location>
</feature>
<feature type="compositionally biased region" description="Polar residues" evidence="5">
    <location>
        <begin position="21"/>
        <end position="33"/>
    </location>
</feature>
<feature type="transmembrane region" description="Helical" evidence="6">
    <location>
        <begin position="324"/>
        <end position="345"/>
    </location>
</feature>
<comment type="subcellular location">
    <subcellularLocation>
        <location evidence="1">Membrane</location>
        <topology evidence="1">Multi-pass membrane protein</topology>
    </subcellularLocation>
</comment>
<dbReference type="InterPro" id="IPR011701">
    <property type="entry name" value="MFS"/>
</dbReference>
<feature type="transmembrane region" description="Helical" evidence="6">
    <location>
        <begin position="395"/>
        <end position="415"/>
    </location>
</feature>
<dbReference type="AlphaFoldDB" id="A0A5J5FAH0"/>
<gene>
    <name evidence="8" type="ORF">FN846DRAFT_771184</name>
</gene>
<dbReference type="SUPFAM" id="SSF103473">
    <property type="entry name" value="MFS general substrate transporter"/>
    <property type="match status" value="1"/>
</dbReference>
<reference evidence="8 9" key="1">
    <citation type="submission" date="2019-09" db="EMBL/GenBank/DDBJ databases">
        <title>Draft genome of the ectomycorrhizal ascomycete Sphaerosporella brunnea.</title>
        <authorList>
            <consortium name="DOE Joint Genome Institute"/>
            <person name="Benucci G.M."/>
            <person name="Marozzi G."/>
            <person name="Antonielli L."/>
            <person name="Sanchez S."/>
            <person name="Marco P."/>
            <person name="Wang X."/>
            <person name="Falini L.B."/>
            <person name="Barry K."/>
            <person name="Haridas S."/>
            <person name="Lipzen A."/>
            <person name="Labutti K."/>
            <person name="Grigoriev I.V."/>
            <person name="Murat C."/>
            <person name="Martin F."/>
            <person name="Albertini E."/>
            <person name="Donnini D."/>
            <person name="Bonito G."/>
        </authorList>
    </citation>
    <scope>NUCLEOTIDE SEQUENCE [LARGE SCALE GENOMIC DNA]</scope>
    <source>
        <strain evidence="8 9">Sb_GMNB300</strain>
    </source>
</reference>
<dbReference type="PROSITE" id="PS50850">
    <property type="entry name" value="MFS"/>
    <property type="match status" value="1"/>
</dbReference>
<comment type="caution">
    <text evidence="8">The sequence shown here is derived from an EMBL/GenBank/DDBJ whole genome shotgun (WGS) entry which is preliminary data.</text>
</comment>
<proteinExistence type="predicted"/>
<feature type="transmembrane region" description="Helical" evidence="6">
    <location>
        <begin position="458"/>
        <end position="479"/>
    </location>
</feature>
<evidence type="ECO:0000256" key="6">
    <source>
        <dbReference type="SAM" id="Phobius"/>
    </source>
</evidence>
<feature type="region of interest" description="Disordered" evidence="5">
    <location>
        <begin position="1"/>
        <end position="33"/>
    </location>
</feature>
<keyword evidence="3 6" id="KW-1133">Transmembrane helix</keyword>
<protein>
    <submittedName>
        <fullName evidence="8">Major facilitator superfamily domain-containing protein</fullName>
    </submittedName>
</protein>
<dbReference type="GO" id="GO:0016020">
    <property type="term" value="C:membrane"/>
    <property type="evidence" value="ECO:0007669"/>
    <property type="project" value="UniProtKB-SubCell"/>
</dbReference>
<feature type="transmembrane region" description="Helical" evidence="6">
    <location>
        <begin position="229"/>
        <end position="249"/>
    </location>
</feature>
<feature type="transmembrane region" description="Helical" evidence="6">
    <location>
        <begin position="499"/>
        <end position="518"/>
    </location>
</feature>
<feature type="domain" description="Major facilitator superfamily (MFS) profile" evidence="7">
    <location>
        <begin position="65"/>
        <end position="522"/>
    </location>
</feature>
<evidence type="ECO:0000256" key="3">
    <source>
        <dbReference type="ARBA" id="ARBA00022989"/>
    </source>
</evidence>
<feature type="transmembrane region" description="Helical" evidence="6">
    <location>
        <begin position="421"/>
        <end position="446"/>
    </location>
</feature>
<evidence type="ECO:0000256" key="4">
    <source>
        <dbReference type="ARBA" id="ARBA00023136"/>
    </source>
</evidence>
<dbReference type="InterPro" id="IPR020846">
    <property type="entry name" value="MFS_dom"/>
</dbReference>
<keyword evidence="4 6" id="KW-0472">Membrane</keyword>
<name>A0A5J5FAH0_9PEZI</name>
<organism evidence="8 9">
    <name type="scientific">Sphaerosporella brunnea</name>
    <dbReference type="NCBI Taxonomy" id="1250544"/>
    <lineage>
        <taxon>Eukaryota</taxon>
        <taxon>Fungi</taxon>
        <taxon>Dikarya</taxon>
        <taxon>Ascomycota</taxon>
        <taxon>Pezizomycotina</taxon>
        <taxon>Pezizomycetes</taxon>
        <taxon>Pezizales</taxon>
        <taxon>Pyronemataceae</taxon>
        <taxon>Sphaerosporella</taxon>
    </lineage>
</organism>
<accession>A0A5J5FAH0</accession>
<dbReference type="Gene3D" id="1.20.1250.20">
    <property type="entry name" value="MFS general substrate transporter like domains"/>
    <property type="match status" value="1"/>
</dbReference>
<feature type="transmembrane region" description="Helical" evidence="6">
    <location>
        <begin position="163"/>
        <end position="184"/>
    </location>
</feature>
<evidence type="ECO:0000313" key="9">
    <source>
        <dbReference type="Proteomes" id="UP000326924"/>
    </source>
</evidence>
<dbReference type="InParanoid" id="A0A5J5FAH0"/>
<evidence type="ECO:0000259" key="7">
    <source>
        <dbReference type="PROSITE" id="PS50850"/>
    </source>
</evidence>
<dbReference type="InterPro" id="IPR036259">
    <property type="entry name" value="MFS_trans_sf"/>
</dbReference>
<feature type="transmembrane region" description="Helical" evidence="6">
    <location>
        <begin position="103"/>
        <end position="121"/>
    </location>
</feature>
<evidence type="ECO:0000256" key="2">
    <source>
        <dbReference type="ARBA" id="ARBA00022692"/>
    </source>
</evidence>
<feature type="transmembrane region" description="Helical" evidence="6">
    <location>
        <begin position="133"/>
        <end position="151"/>
    </location>
</feature>
<dbReference type="FunCoup" id="A0A5J5FAH0">
    <property type="interactions" value="23"/>
</dbReference>
<dbReference type="GO" id="GO:0022857">
    <property type="term" value="F:transmembrane transporter activity"/>
    <property type="evidence" value="ECO:0007669"/>
    <property type="project" value="InterPro"/>
</dbReference>
<dbReference type="PANTHER" id="PTHR42718">
    <property type="entry name" value="MAJOR FACILITATOR SUPERFAMILY MULTIDRUG TRANSPORTER MFSC"/>
    <property type="match status" value="1"/>
</dbReference>
<dbReference type="OrthoDB" id="2428527at2759"/>
<evidence type="ECO:0000313" key="8">
    <source>
        <dbReference type="EMBL" id="KAA8914488.1"/>
    </source>
</evidence>
<keyword evidence="9" id="KW-1185">Reference proteome</keyword>
<feature type="transmembrane region" description="Helical" evidence="6">
    <location>
        <begin position="261"/>
        <end position="282"/>
    </location>
</feature>
<sequence length="527" mass="56364">MNLSGKHFSRNVPHTAPPANAQRSIKGSSSTLETANNETIATSLDVEAAKNSPTVFRNFLHEMIFIFVVTSAQLITQCCLGNTVFPIMTIAEGLGVADHPSSQSWFVASYSCTVGAFVLVTGRLGDLYGRKNLFLIGWAWLGIFNLAAGFARNHVVFDVMRALSGIGPSVMMPNAAALLAGAWPDSSSKHDQNRKMLAFCIFGAIAPGGYILGAAWGSGITETGLQWGWIYWSLAIVCAGLALAAWVVIPNTPGLNGRGQGTVDYIGSIVGVAGLVFVFVALNGGVDFGWSAPQSPICLVIGVLAIALFCWIETKVAHPILPMSIFQSPTFVAVAISLCAGWMSFGMFQYYNPHFLMEFRHLTPLHVTLQMLPCALIGVVAAVVAIFLLPRVPGYVIFGASMFCFFAGQTLLAFTPVEQSYWAMTFPTTVIICFGPDLSFACSSLIASDKLKPEEQGVAGSFINTIVNYSVAMGLALAGNVESRVNDDGRDRLAGFRGAYYFGMGLGALGMIFTAIFFQGMATKHRA</sequence>
<feature type="transmembrane region" description="Helical" evidence="6">
    <location>
        <begin position="294"/>
        <end position="312"/>
    </location>
</feature>
<evidence type="ECO:0000256" key="1">
    <source>
        <dbReference type="ARBA" id="ARBA00004141"/>
    </source>
</evidence>
<feature type="transmembrane region" description="Helical" evidence="6">
    <location>
        <begin position="365"/>
        <end position="388"/>
    </location>
</feature>
<dbReference type="Proteomes" id="UP000326924">
    <property type="component" value="Unassembled WGS sequence"/>
</dbReference>
<keyword evidence="2 6" id="KW-0812">Transmembrane</keyword>
<dbReference type="Pfam" id="PF07690">
    <property type="entry name" value="MFS_1"/>
    <property type="match status" value="1"/>
</dbReference>
<feature type="transmembrane region" description="Helical" evidence="6">
    <location>
        <begin position="64"/>
        <end position="91"/>
    </location>
</feature>
<dbReference type="EMBL" id="VXIS01000005">
    <property type="protein sequence ID" value="KAA8914488.1"/>
    <property type="molecule type" value="Genomic_DNA"/>
</dbReference>
<dbReference type="PANTHER" id="PTHR42718:SF41">
    <property type="entry name" value="MFS TRANSPORTER OF UNKOWN SPECIFICITY (AFU_ORTHOLOGUE AFUA_5G09940)-RELATED"/>
    <property type="match status" value="1"/>
</dbReference>
<evidence type="ECO:0000256" key="5">
    <source>
        <dbReference type="SAM" id="MobiDB-lite"/>
    </source>
</evidence>
<dbReference type="Gene3D" id="1.20.1720.10">
    <property type="entry name" value="Multidrug resistance protein D"/>
    <property type="match status" value="1"/>
</dbReference>